<evidence type="ECO:0000256" key="1">
    <source>
        <dbReference type="ARBA" id="ARBA00004123"/>
    </source>
</evidence>
<gene>
    <name evidence="6" type="ORF">DFH08DRAFT_866244</name>
</gene>
<keyword evidence="4" id="KW-0804">Transcription</keyword>
<evidence type="ECO:0000313" key="7">
    <source>
        <dbReference type="Proteomes" id="UP001218218"/>
    </source>
</evidence>
<reference evidence="6" key="1">
    <citation type="submission" date="2023-03" db="EMBL/GenBank/DDBJ databases">
        <title>Massive genome expansion in bonnet fungi (Mycena s.s.) driven by repeated elements and novel gene families across ecological guilds.</title>
        <authorList>
            <consortium name="Lawrence Berkeley National Laboratory"/>
            <person name="Harder C.B."/>
            <person name="Miyauchi S."/>
            <person name="Viragh M."/>
            <person name="Kuo A."/>
            <person name="Thoen E."/>
            <person name="Andreopoulos B."/>
            <person name="Lu D."/>
            <person name="Skrede I."/>
            <person name="Drula E."/>
            <person name="Henrissat B."/>
            <person name="Morin E."/>
            <person name="Kohler A."/>
            <person name="Barry K."/>
            <person name="LaButti K."/>
            <person name="Morin E."/>
            <person name="Salamov A."/>
            <person name="Lipzen A."/>
            <person name="Mereny Z."/>
            <person name="Hegedus B."/>
            <person name="Baldrian P."/>
            <person name="Stursova M."/>
            <person name="Weitz H."/>
            <person name="Taylor A."/>
            <person name="Grigoriev I.V."/>
            <person name="Nagy L.G."/>
            <person name="Martin F."/>
            <person name="Kauserud H."/>
        </authorList>
    </citation>
    <scope>NUCLEOTIDE SEQUENCE</scope>
    <source>
        <strain evidence="6">CBHHK002</strain>
    </source>
</reference>
<comment type="subcellular location">
    <subcellularLocation>
        <location evidence="1">Nucleus</location>
    </subcellularLocation>
</comment>
<keyword evidence="7" id="KW-1185">Reference proteome</keyword>
<dbReference type="Gene3D" id="6.10.280.10">
    <property type="entry name" value="Mediator complex, subunit Med21"/>
    <property type="match status" value="1"/>
</dbReference>
<sequence>MKHAGRISHIDRITQLQDEIQQLLTIMSSTIAYLTSHLPCQFRLDRCPKSP</sequence>
<keyword evidence="3" id="KW-0010">Activator</keyword>
<dbReference type="GO" id="GO:0016592">
    <property type="term" value="C:mediator complex"/>
    <property type="evidence" value="ECO:0007669"/>
    <property type="project" value="InterPro"/>
</dbReference>
<protein>
    <submittedName>
        <fullName evidence="6">Uncharacterized protein</fullName>
    </submittedName>
</protein>
<accession>A0AAD7A375</accession>
<dbReference type="InterPro" id="IPR037212">
    <property type="entry name" value="Med7/Med21-like"/>
</dbReference>
<dbReference type="Proteomes" id="UP001218218">
    <property type="component" value="Unassembled WGS sequence"/>
</dbReference>
<evidence type="ECO:0000313" key="6">
    <source>
        <dbReference type="EMBL" id="KAJ7348621.1"/>
    </source>
</evidence>
<dbReference type="EMBL" id="JARIHO010000017">
    <property type="protein sequence ID" value="KAJ7348621.1"/>
    <property type="molecule type" value="Genomic_DNA"/>
</dbReference>
<evidence type="ECO:0000256" key="5">
    <source>
        <dbReference type="ARBA" id="ARBA00023242"/>
    </source>
</evidence>
<keyword evidence="5" id="KW-0539">Nucleus</keyword>
<proteinExistence type="predicted"/>
<name>A0AAD7A375_9AGAR</name>
<evidence type="ECO:0000256" key="3">
    <source>
        <dbReference type="ARBA" id="ARBA00023159"/>
    </source>
</evidence>
<dbReference type="AlphaFoldDB" id="A0AAD7A375"/>
<organism evidence="6 7">
    <name type="scientific">Mycena albidolilacea</name>
    <dbReference type="NCBI Taxonomy" id="1033008"/>
    <lineage>
        <taxon>Eukaryota</taxon>
        <taxon>Fungi</taxon>
        <taxon>Dikarya</taxon>
        <taxon>Basidiomycota</taxon>
        <taxon>Agaricomycotina</taxon>
        <taxon>Agaricomycetes</taxon>
        <taxon>Agaricomycetidae</taxon>
        <taxon>Agaricales</taxon>
        <taxon>Marasmiineae</taxon>
        <taxon>Mycenaceae</taxon>
        <taxon>Mycena</taxon>
    </lineage>
</organism>
<evidence type="ECO:0000256" key="2">
    <source>
        <dbReference type="ARBA" id="ARBA00023015"/>
    </source>
</evidence>
<dbReference type="SUPFAM" id="SSF140718">
    <property type="entry name" value="Mediator hinge subcomplex-like"/>
    <property type="match status" value="1"/>
</dbReference>
<evidence type="ECO:0000256" key="4">
    <source>
        <dbReference type="ARBA" id="ARBA00023163"/>
    </source>
</evidence>
<keyword evidence="2" id="KW-0805">Transcription regulation</keyword>
<comment type="caution">
    <text evidence="6">The sequence shown here is derived from an EMBL/GenBank/DDBJ whole genome shotgun (WGS) entry which is preliminary data.</text>
</comment>